<dbReference type="PROSITE" id="PS01124">
    <property type="entry name" value="HTH_ARAC_FAMILY_2"/>
    <property type="match status" value="1"/>
</dbReference>
<reference evidence="5 8" key="2">
    <citation type="submission" date="2019-07" db="EMBL/GenBank/DDBJ databases">
        <title>Whole genome shotgun sequence of Staphylococcus arlettae NBRC 109765.</title>
        <authorList>
            <person name="Hosoyama A."/>
            <person name="Uohara A."/>
            <person name="Ohji S."/>
            <person name="Ichikawa N."/>
        </authorList>
    </citation>
    <scope>NUCLEOTIDE SEQUENCE [LARGE SCALE GENOMIC DNA]</scope>
    <source>
        <strain evidence="5 8">NBRC 109765</strain>
    </source>
</reference>
<dbReference type="GO" id="GO:0003700">
    <property type="term" value="F:DNA-binding transcription factor activity"/>
    <property type="evidence" value="ECO:0007669"/>
    <property type="project" value="InterPro"/>
</dbReference>
<proteinExistence type="predicted"/>
<dbReference type="GeneID" id="97287450"/>
<evidence type="ECO:0000313" key="8">
    <source>
        <dbReference type="Proteomes" id="UP000321598"/>
    </source>
</evidence>
<evidence type="ECO:0000256" key="1">
    <source>
        <dbReference type="ARBA" id="ARBA00023015"/>
    </source>
</evidence>
<dbReference type="Gene3D" id="1.10.10.60">
    <property type="entry name" value="Homeodomain-like"/>
    <property type="match status" value="2"/>
</dbReference>
<sequence length="275" mass="32747">MDYSYKIHEKNVEINENLDEVKVIYILSGKAELHDKISVEHFEENEFLIIEPYTSPKLLVTTGIVMEISINKFSFNRFSLYKMRQLDVESQQLDLAIKKQFLDTVIYLYEEDFFNADINVVKLINYIRAAQYYSQDNLGINNNLIKTILKYIFEHHKENITLSKISKVFYVNPSYLSRVFSEEMNISITKYIIKVKIYRLAVEMLTMDTTKDLWRNYGYKSYSTFSKNFKSVFMKSPEQFLEDYKTPDVKESYDFKLNFDYLKQLSQKIDNAIQS</sequence>
<dbReference type="SUPFAM" id="SSF46689">
    <property type="entry name" value="Homeodomain-like"/>
    <property type="match status" value="1"/>
</dbReference>
<name>A0A380CBY2_9STAP</name>
<dbReference type="Proteomes" id="UP000321598">
    <property type="component" value="Unassembled WGS sequence"/>
</dbReference>
<dbReference type="GO" id="GO:0043565">
    <property type="term" value="F:sequence-specific DNA binding"/>
    <property type="evidence" value="ECO:0007669"/>
    <property type="project" value="InterPro"/>
</dbReference>
<protein>
    <submittedName>
        <fullName evidence="6">AraC family transcriptional regulator</fullName>
    </submittedName>
</protein>
<dbReference type="OrthoDB" id="2404189at2"/>
<dbReference type="EMBL" id="UGZE01000001">
    <property type="protein sequence ID" value="SUJ17519.1"/>
    <property type="molecule type" value="Genomic_DNA"/>
</dbReference>
<evidence type="ECO:0000313" key="5">
    <source>
        <dbReference type="EMBL" id="GEQ00101.1"/>
    </source>
</evidence>
<keyword evidence="2" id="KW-0238">DNA-binding</keyword>
<dbReference type="AlphaFoldDB" id="A0A380CBY2"/>
<feature type="domain" description="HTH araC/xylS-type" evidence="4">
    <location>
        <begin position="146"/>
        <end position="243"/>
    </location>
</feature>
<dbReference type="InterPro" id="IPR018060">
    <property type="entry name" value="HTH_AraC"/>
</dbReference>
<keyword evidence="1" id="KW-0805">Transcription regulation</keyword>
<reference evidence="6 7" key="1">
    <citation type="submission" date="2018-06" db="EMBL/GenBank/DDBJ databases">
        <authorList>
            <consortium name="Pathogen Informatics"/>
            <person name="Doyle S."/>
        </authorList>
    </citation>
    <scope>NUCLEOTIDE SEQUENCE [LARGE SCALE GENOMIC DNA]</scope>
    <source>
        <strain evidence="6 7">NCTC12413</strain>
    </source>
</reference>
<dbReference type="Proteomes" id="UP000254956">
    <property type="component" value="Unassembled WGS sequence"/>
</dbReference>
<gene>
    <name evidence="6" type="ORF">NCTC12413_01167</name>
    <name evidence="5" type="ORF">SAR03_11380</name>
</gene>
<organism evidence="6 7">
    <name type="scientific">Staphylococcus arlettae</name>
    <dbReference type="NCBI Taxonomy" id="29378"/>
    <lineage>
        <taxon>Bacteria</taxon>
        <taxon>Bacillati</taxon>
        <taxon>Bacillota</taxon>
        <taxon>Bacilli</taxon>
        <taxon>Bacillales</taxon>
        <taxon>Staphylococcaceae</taxon>
        <taxon>Staphylococcus</taxon>
    </lineage>
</organism>
<dbReference type="Pfam" id="PF12833">
    <property type="entry name" value="HTH_18"/>
    <property type="match status" value="1"/>
</dbReference>
<dbReference type="InterPro" id="IPR009057">
    <property type="entry name" value="Homeodomain-like_sf"/>
</dbReference>
<accession>A0A380CBY2</accession>
<evidence type="ECO:0000256" key="2">
    <source>
        <dbReference type="ARBA" id="ARBA00023125"/>
    </source>
</evidence>
<keyword evidence="8" id="KW-1185">Reference proteome</keyword>
<keyword evidence="3" id="KW-0804">Transcription</keyword>
<evidence type="ECO:0000256" key="3">
    <source>
        <dbReference type="ARBA" id="ARBA00023163"/>
    </source>
</evidence>
<evidence type="ECO:0000313" key="7">
    <source>
        <dbReference type="Proteomes" id="UP000254956"/>
    </source>
</evidence>
<dbReference type="SMART" id="SM00342">
    <property type="entry name" value="HTH_ARAC"/>
    <property type="match status" value="1"/>
</dbReference>
<dbReference type="RefSeq" id="WP_002510186.1">
    <property type="nucleotide sequence ID" value="NZ_AP019698.1"/>
</dbReference>
<dbReference type="PANTHER" id="PTHR43280:SF28">
    <property type="entry name" value="HTH-TYPE TRANSCRIPTIONAL ACTIVATOR RHAS"/>
    <property type="match status" value="1"/>
</dbReference>
<dbReference type="EMBL" id="BKAV01000008">
    <property type="protein sequence ID" value="GEQ00101.1"/>
    <property type="molecule type" value="Genomic_DNA"/>
</dbReference>
<evidence type="ECO:0000259" key="4">
    <source>
        <dbReference type="PROSITE" id="PS01124"/>
    </source>
</evidence>
<evidence type="ECO:0000313" key="6">
    <source>
        <dbReference type="EMBL" id="SUJ17519.1"/>
    </source>
</evidence>
<dbReference type="PANTHER" id="PTHR43280">
    <property type="entry name" value="ARAC-FAMILY TRANSCRIPTIONAL REGULATOR"/>
    <property type="match status" value="1"/>
</dbReference>
<dbReference type="STRING" id="1212545.SARL_07308"/>